<dbReference type="PANTHER" id="PTHR43194:SF2">
    <property type="entry name" value="PEROXISOMAL MEMBRANE PROTEIN LPX1"/>
    <property type="match status" value="1"/>
</dbReference>
<dbReference type="Gene3D" id="3.40.50.1820">
    <property type="entry name" value="alpha/beta hydrolase"/>
    <property type="match status" value="1"/>
</dbReference>
<dbReference type="InterPro" id="IPR000073">
    <property type="entry name" value="AB_hydrolase_1"/>
</dbReference>
<dbReference type="GO" id="GO:0016787">
    <property type="term" value="F:hydrolase activity"/>
    <property type="evidence" value="ECO:0007669"/>
    <property type="project" value="UniProtKB-KW"/>
</dbReference>
<comment type="caution">
    <text evidence="2">The sequence shown here is derived from an EMBL/GenBank/DDBJ whole genome shotgun (WGS) entry which is preliminary data.</text>
</comment>
<evidence type="ECO:0000313" key="3">
    <source>
        <dbReference type="Proteomes" id="UP000298358"/>
    </source>
</evidence>
<evidence type="ECO:0000313" key="2">
    <source>
        <dbReference type="EMBL" id="TFU33026.1"/>
    </source>
</evidence>
<keyword evidence="2" id="KW-0378">Hydrolase</keyword>
<evidence type="ECO:0000259" key="1">
    <source>
        <dbReference type="Pfam" id="PF12697"/>
    </source>
</evidence>
<dbReference type="PRINTS" id="PR00111">
    <property type="entry name" value="ABHYDROLASE"/>
</dbReference>
<dbReference type="SUPFAM" id="SSF53474">
    <property type="entry name" value="alpha/beta-Hydrolases"/>
    <property type="match status" value="1"/>
</dbReference>
<sequence length="327" mass="33857">MADDARDEFSYLPGQAAHLGAAVPAADRLRLDLPDGRVLSAVRLGAQRPRIVLLHGAGLNAHTWDTTSLSLGEAVLAVDLPGHGDSSWRDDADYRPRTLAPDVIRGIEAWTDGPVVLVGHSLGGLTAAAVAAARPDLVAALLLIDITPGAAGGSGSAELRRFYEETVFDSREAVVERATAFGLGGTLEDTRRGVFHNTRVRADGRVEWKHHFARLAQQALAAPAEGSPAPLVDDSSWDDLASVAAPLTLVRATRGYIDDEAAAEFAHRLPGAALVELDAPHNVQEVAPGALAALISSALRAAGPSLPPTTVAAPLGAAAADPTADPA</sequence>
<dbReference type="Pfam" id="PF12697">
    <property type="entry name" value="Abhydrolase_6"/>
    <property type="match status" value="1"/>
</dbReference>
<feature type="domain" description="AB hydrolase-1" evidence="1">
    <location>
        <begin position="51"/>
        <end position="293"/>
    </location>
</feature>
<gene>
    <name evidence="2" type="ORF">E4U02_07780</name>
</gene>
<dbReference type="InterPro" id="IPR029058">
    <property type="entry name" value="AB_hydrolase_fold"/>
</dbReference>
<organism evidence="2 3">
    <name type="scientific">Microbacterium paludicola</name>
    <dbReference type="NCBI Taxonomy" id="300019"/>
    <lineage>
        <taxon>Bacteria</taxon>
        <taxon>Bacillati</taxon>
        <taxon>Actinomycetota</taxon>
        <taxon>Actinomycetes</taxon>
        <taxon>Micrococcales</taxon>
        <taxon>Microbacteriaceae</taxon>
        <taxon>Microbacterium</taxon>
    </lineage>
</organism>
<dbReference type="PANTHER" id="PTHR43194">
    <property type="entry name" value="HYDROLASE ALPHA/BETA FOLD FAMILY"/>
    <property type="match status" value="1"/>
</dbReference>
<reference evidence="2 3" key="1">
    <citation type="submission" date="2019-03" db="EMBL/GenBank/DDBJ databases">
        <title>Diversity of the mouse oral microbiome.</title>
        <authorList>
            <person name="Joseph S."/>
            <person name="Aduse-Opoku J."/>
            <person name="Curtis M."/>
            <person name="Wade W."/>
            <person name="Hashim A."/>
        </authorList>
    </citation>
    <scope>NUCLEOTIDE SEQUENCE [LARGE SCALE GENOMIC DNA]</scope>
    <source>
        <strain evidence="2 3">P1012</strain>
    </source>
</reference>
<protein>
    <submittedName>
        <fullName evidence="2">Alpha/beta hydrolase</fullName>
    </submittedName>
</protein>
<name>A0A4Y9FUU9_9MICO</name>
<keyword evidence="3" id="KW-1185">Reference proteome</keyword>
<dbReference type="InterPro" id="IPR050228">
    <property type="entry name" value="Carboxylesterase_BioH"/>
</dbReference>
<proteinExistence type="predicted"/>
<dbReference type="OrthoDB" id="63519at2"/>
<accession>A0A4Y9FUU9</accession>
<dbReference type="AlphaFoldDB" id="A0A4Y9FUU9"/>
<dbReference type="EMBL" id="SPQB01000015">
    <property type="protein sequence ID" value="TFU33026.1"/>
    <property type="molecule type" value="Genomic_DNA"/>
</dbReference>
<dbReference type="Proteomes" id="UP000298358">
    <property type="component" value="Unassembled WGS sequence"/>
</dbReference>